<dbReference type="InterPro" id="IPR000888">
    <property type="entry name" value="RmlC-like"/>
</dbReference>
<comment type="similarity">
    <text evidence="7">Belongs to the dTDP-4-dehydrorhamnose 3,5-epimerase family.</text>
</comment>
<dbReference type="OrthoDB" id="9800680at2"/>
<keyword evidence="9" id="KW-1185">Reference proteome</keyword>
<feature type="active site" description="Proton donor" evidence="5">
    <location>
        <position position="130"/>
    </location>
</feature>
<accession>A0A3E1K7R9</accession>
<evidence type="ECO:0000313" key="8">
    <source>
        <dbReference type="EMBL" id="RFF30078.1"/>
    </source>
</evidence>
<evidence type="ECO:0000256" key="6">
    <source>
        <dbReference type="PIRSR" id="PIRSR600888-3"/>
    </source>
</evidence>
<comment type="function">
    <text evidence="2 7">Catalyzes the epimerization of the C3' and C5'positions of dTDP-6-deoxy-D-xylo-4-hexulose, forming dTDP-6-deoxy-L-lyxo-4-hexulose.</text>
</comment>
<dbReference type="InterPro" id="IPR011051">
    <property type="entry name" value="RmlC_Cupin_sf"/>
</dbReference>
<protein>
    <recommendedName>
        <fullName evidence="4 7">dTDP-4-dehydrorhamnose 3,5-epimerase</fullName>
        <ecNumber evidence="3 7">5.1.3.13</ecNumber>
    </recommendedName>
    <alternativeName>
        <fullName evidence="7">Thymidine diphospho-4-keto-rhamnose 3,5-epimerase</fullName>
    </alternativeName>
</protein>
<evidence type="ECO:0000256" key="3">
    <source>
        <dbReference type="ARBA" id="ARBA00012098"/>
    </source>
</evidence>
<dbReference type="PANTHER" id="PTHR21047:SF2">
    <property type="entry name" value="THYMIDINE DIPHOSPHO-4-KETO-RHAMNOSE 3,5-EPIMERASE"/>
    <property type="match status" value="1"/>
</dbReference>
<dbReference type="GO" id="GO:0005829">
    <property type="term" value="C:cytosol"/>
    <property type="evidence" value="ECO:0007669"/>
    <property type="project" value="TreeGrafter"/>
</dbReference>
<dbReference type="SUPFAM" id="SSF51182">
    <property type="entry name" value="RmlC-like cupins"/>
    <property type="match status" value="1"/>
</dbReference>
<dbReference type="EMBL" id="QUZK01000038">
    <property type="protein sequence ID" value="RFF30078.1"/>
    <property type="molecule type" value="Genomic_DNA"/>
</dbReference>
<feature type="site" description="Participates in a stacking interaction with the thymidine ring of dTDP-4-oxo-6-deoxyglucose" evidence="6">
    <location>
        <position position="136"/>
    </location>
</feature>
<comment type="subunit">
    <text evidence="7">Homodimer.</text>
</comment>
<dbReference type="GO" id="GO:0000271">
    <property type="term" value="P:polysaccharide biosynthetic process"/>
    <property type="evidence" value="ECO:0007669"/>
    <property type="project" value="TreeGrafter"/>
</dbReference>
<name>A0A3E1K7R9_9GAMM</name>
<feature type="active site" description="Proton acceptor" evidence="5">
    <location>
        <position position="61"/>
    </location>
</feature>
<dbReference type="NCBIfam" id="TIGR01221">
    <property type="entry name" value="rmlC"/>
    <property type="match status" value="1"/>
</dbReference>
<dbReference type="Gene3D" id="2.60.120.10">
    <property type="entry name" value="Jelly Rolls"/>
    <property type="match status" value="1"/>
</dbReference>
<dbReference type="Proteomes" id="UP000260351">
    <property type="component" value="Unassembled WGS sequence"/>
</dbReference>
<gene>
    <name evidence="8" type="primary">rfbC</name>
    <name evidence="8" type="ORF">DZC52_09695</name>
</gene>
<comment type="caution">
    <text evidence="8">The sequence shown here is derived from an EMBL/GenBank/DDBJ whole genome shotgun (WGS) entry which is preliminary data.</text>
</comment>
<evidence type="ECO:0000313" key="9">
    <source>
        <dbReference type="Proteomes" id="UP000260351"/>
    </source>
</evidence>
<dbReference type="RefSeq" id="WP_116650947.1">
    <property type="nucleotide sequence ID" value="NZ_QUZK01000038.1"/>
</dbReference>
<dbReference type="UniPathway" id="UPA00124"/>
<dbReference type="GO" id="GO:0019305">
    <property type="term" value="P:dTDP-rhamnose biosynthetic process"/>
    <property type="evidence" value="ECO:0007669"/>
    <property type="project" value="UniProtKB-UniRule"/>
</dbReference>
<dbReference type="CDD" id="cd00438">
    <property type="entry name" value="cupin_RmlC"/>
    <property type="match status" value="1"/>
</dbReference>
<dbReference type="PANTHER" id="PTHR21047">
    <property type="entry name" value="DTDP-6-DEOXY-D-GLUCOSE-3,5 EPIMERASE"/>
    <property type="match status" value="1"/>
</dbReference>
<evidence type="ECO:0000256" key="7">
    <source>
        <dbReference type="RuleBase" id="RU364069"/>
    </source>
</evidence>
<evidence type="ECO:0000256" key="4">
    <source>
        <dbReference type="ARBA" id="ARBA00019595"/>
    </source>
</evidence>
<comment type="catalytic activity">
    <reaction evidence="1 7">
        <text>dTDP-4-dehydro-6-deoxy-alpha-D-glucose = dTDP-4-dehydro-beta-L-rhamnose</text>
        <dbReference type="Rhea" id="RHEA:16969"/>
        <dbReference type="ChEBI" id="CHEBI:57649"/>
        <dbReference type="ChEBI" id="CHEBI:62830"/>
        <dbReference type="EC" id="5.1.3.13"/>
    </reaction>
</comment>
<sequence>MKVSDTDLPGVKLVEPRVFGDERGWFLETWREERYREHGIGPAFVQANCSQSARGVLRGLHFQWPEPQGKLVWVSQGRVFDVAVDIRPESDHFGRWTGFELDADSHRQLWIPEGFAHGFQVLSETATFNYLCTRPYRGEFDASIAWDDADIGVEWPIAPSGLSDKDRAAPRLAEIAPDRLPS</sequence>
<dbReference type="AlphaFoldDB" id="A0A3E1K7R9"/>
<dbReference type="EC" id="5.1.3.13" evidence="3 7"/>
<evidence type="ECO:0000256" key="5">
    <source>
        <dbReference type="PIRSR" id="PIRSR600888-1"/>
    </source>
</evidence>
<keyword evidence="7 8" id="KW-0413">Isomerase</keyword>
<dbReference type="InterPro" id="IPR014710">
    <property type="entry name" value="RmlC-like_jellyroll"/>
</dbReference>
<reference evidence="8 9" key="1">
    <citation type="submission" date="2018-08" db="EMBL/GenBank/DDBJ databases">
        <title>Wenzhouxiangella salilacus sp. nov., a novel bacterium isolated from a saline lake in Xinjiang Province, China.</title>
        <authorList>
            <person name="Han S."/>
        </authorList>
    </citation>
    <scope>NUCLEOTIDE SEQUENCE [LARGE SCALE GENOMIC DNA]</scope>
    <source>
        <strain evidence="8 9">XDB06</strain>
    </source>
</reference>
<organism evidence="8 9">
    <name type="scientific">Wenzhouxiangella sediminis</name>
    <dbReference type="NCBI Taxonomy" id="1792836"/>
    <lineage>
        <taxon>Bacteria</taxon>
        <taxon>Pseudomonadati</taxon>
        <taxon>Pseudomonadota</taxon>
        <taxon>Gammaproteobacteria</taxon>
        <taxon>Chromatiales</taxon>
        <taxon>Wenzhouxiangellaceae</taxon>
        <taxon>Wenzhouxiangella</taxon>
    </lineage>
</organism>
<proteinExistence type="inferred from homology"/>
<evidence type="ECO:0000256" key="1">
    <source>
        <dbReference type="ARBA" id="ARBA00001298"/>
    </source>
</evidence>
<dbReference type="Pfam" id="PF00908">
    <property type="entry name" value="dTDP_sugar_isom"/>
    <property type="match status" value="1"/>
</dbReference>
<comment type="pathway">
    <text evidence="7">Carbohydrate biosynthesis; dTDP-L-rhamnose biosynthesis.</text>
</comment>
<dbReference type="GO" id="GO:0008830">
    <property type="term" value="F:dTDP-4-dehydrorhamnose 3,5-epimerase activity"/>
    <property type="evidence" value="ECO:0007669"/>
    <property type="project" value="UniProtKB-UniRule"/>
</dbReference>
<evidence type="ECO:0000256" key="2">
    <source>
        <dbReference type="ARBA" id="ARBA00001997"/>
    </source>
</evidence>